<gene>
    <name evidence="1" type="ORF">HC246_07870</name>
</gene>
<evidence type="ECO:0000313" key="1">
    <source>
        <dbReference type="EMBL" id="NMF57940.1"/>
    </source>
</evidence>
<dbReference type="Proteomes" id="UP000738376">
    <property type="component" value="Unassembled WGS sequence"/>
</dbReference>
<evidence type="ECO:0008006" key="3">
    <source>
        <dbReference type="Google" id="ProtNLM"/>
    </source>
</evidence>
<reference evidence="1 2" key="1">
    <citation type="submission" date="2020-03" db="EMBL/GenBank/DDBJ databases">
        <title>Draft Genome Sequence of 2-Methylisoborneol Producing Pseudanabaena yagii Strain GIHE-NHR1 Isolated from North Han River in South Korea.</title>
        <authorList>
            <person name="Jeong J."/>
        </authorList>
    </citation>
    <scope>NUCLEOTIDE SEQUENCE [LARGE SCALE GENOMIC DNA]</scope>
    <source>
        <strain evidence="1 2">GIHE-NHR1</strain>
    </source>
</reference>
<protein>
    <recommendedName>
        <fullName evidence="3">Peptidylprolyl isomerase</fullName>
    </recommendedName>
</protein>
<evidence type="ECO:0000313" key="2">
    <source>
        <dbReference type="Proteomes" id="UP000738376"/>
    </source>
</evidence>
<sequence>MNDVITEQELLNSLNAYAKSFGVPTSPEEVMAIASSIVTFKQKQLGIPEISPTQVESLVQQVSSQFDINAIANSVTDNATATLVQGVNQWQQTLEHQVLNTLNAYVQKFQPEQMPDVAKTILSIIPLVENAQLHQLETTSLIQKVASQFKWENALAQVVGDDALAIADQLAKLLQFGDIEELVKQTLIGDHQLLNQPLDQITESLVNSKLAEILGNNAIHIDLDTQQLMVKQVTFKLNVMASSPAAAKSDQEIAQQIDDETTRFQASRQENLNFNNLFNQPKSGN</sequence>
<name>A0ABX1LR07_9CYAN</name>
<keyword evidence="2" id="KW-1185">Reference proteome</keyword>
<proteinExistence type="predicted"/>
<dbReference type="RefSeq" id="WP_169362901.1">
    <property type="nucleotide sequence ID" value="NZ_JAAVJL010000001.1"/>
</dbReference>
<accession>A0ABX1LR07</accession>
<comment type="caution">
    <text evidence="1">The sequence shown here is derived from an EMBL/GenBank/DDBJ whole genome shotgun (WGS) entry which is preliminary data.</text>
</comment>
<organism evidence="1 2">
    <name type="scientific">Pseudanabaena yagii GIHE-NHR1</name>
    <dbReference type="NCBI Taxonomy" id="2722753"/>
    <lineage>
        <taxon>Bacteria</taxon>
        <taxon>Bacillati</taxon>
        <taxon>Cyanobacteriota</taxon>
        <taxon>Cyanophyceae</taxon>
        <taxon>Pseudanabaenales</taxon>
        <taxon>Pseudanabaenaceae</taxon>
        <taxon>Pseudanabaena</taxon>
        <taxon>Pseudanabaena yagii</taxon>
    </lineage>
</organism>
<dbReference type="EMBL" id="JAAVJL010000001">
    <property type="protein sequence ID" value="NMF57940.1"/>
    <property type="molecule type" value="Genomic_DNA"/>
</dbReference>